<evidence type="ECO:0000313" key="2">
    <source>
        <dbReference type="EMBL" id="GBF34603.1"/>
    </source>
</evidence>
<dbReference type="CDD" id="cd00077">
    <property type="entry name" value="HDc"/>
    <property type="match status" value="2"/>
</dbReference>
<dbReference type="PANTHER" id="PTHR43155:SF1">
    <property type="entry name" value="3'3'-CGAMP-SPECIFIC PHOSPHODIESTERASE 1"/>
    <property type="match status" value="1"/>
</dbReference>
<dbReference type="OrthoDB" id="9798833at2"/>
<dbReference type="Pfam" id="PF13487">
    <property type="entry name" value="HD_5"/>
    <property type="match status" value="1"/>
</dbReference>
<dbReference type="Proteomes" id="UP000239549">
    <property type="component" value="Unassembled WGS sequence"/>
</dbReference>
<dbReference type="PANTHER" id="PTHR43155">
    <property type="entry name" value="CYCLIC DI-GMP PHOSPHODIESTERASE PA4108-RELATED"/>
    <property type="match status" value="1"/>
</dbReference>
<dbReference type="EMBL" id="BFAV01000142">
    <property type="protein sequence ID" value="GBF34603.1"/>
    <property type="molecule type" value="Genomic_DNA"/>
</dbReference>
<proteinExistence type="predicted"/>
<dbReference type="InterPro" id="IPR006674">
    <property type="entry name" value="HD_domain"/>
</dbReference>
<feature type="domain" description="HD-GYP" evidence="1">
    <location>
        <begin position="209"/>
        <end position="405"/>
    </location>
</feature>
<organism evidence="2 3">
    <name type="scientific">Desulfocucumis palustris</name>
    <dbReference type="NCBI Taxonomy" id="1898651"/>
    <lineage>
        <taxon>Bacteria</taxon>
        <taxon>Bacillati</taxon>
        <taxon>Bacillota</taxon>
        <taxon>Clostridia</taxon>
        <taxon>Eubacteriales</taxon>
        <taxon>Desulfocucumaceae</taxon>
        <taxon>Desulfocucumis</taxon>
    </lineage>
</organism>
<dbReference type="SUPFAM" id="SSF109604">
    <property type="entry name" value="HD-domain/PDEase-like"/>
    <property type="match status" value="2"/>
</dbReference>
<reference evidence="3" key="1">
    <citation type="submission" date="2018-02" db="EMBL/GenBank/DDBJ databases">
        <title>Genome sequence of Desulfocucumis palustris strain NAW-5.</title>
        <authorList>
            <person name="Watanabe M."/>
            <person name="Kojima H."/>
            <person name="Fukui M."/>
        </authorList>
    </citation>
    <scope>NUCLEOTIDE SEQUENCE [LARGE SCALE GENOMIC DNA]</scope>
    <source>
        <strain evidence="3">NAW-5</strain>
    </source>
</reference>
<dbReference type="AlphaFoldDB" id="A0A2L2XFW6"/>
<dbReference type="Gene3D" id="1.10.3210.10">
    <property type="entry name" value="Hypothetical protein af1432"/>
    <property type="match status" value="2"/>
</dbReference>
<name>A0A2L2XFW6_9FIRM</name>
<evidence type="ECO:0000259" key="1">
    <source>
        <dbReference type="PROSITE" id="PS51832"/>
    </source>
</evidence>
<evidence type="ECO:0000313" key="3">
    <source>
        <dbReference type="Proteomes" id="UP000239549"/>
    </source>
</evidence>
<keyword evidence="3" id="KW-1185">Reference proteome</keyword>
<dbReference type="InterPro" id="IPR003607">
    <property type="entry name" value="HD/PDEase_dom"/>
</dbReference>
<dbReference type="RefSeq" id="WP_104372825.1">
    <property type="nucleotide sequence ID" value="NZ_BFAV01000142.1"/>
</dbReference>
<sequence length="412" mass="46583">MKQKTDLNKLLLTLSLAMDFSRHGLMRHHQRVAFISLRIAEELGISPASKQRMIRAALVHDAGVSTWREKSLLHEFDVINPWGHCRSGSKLFRGLDGIVPVSNIILHHHDRWDGSGESFLAGESIPLESRIIHLADRVDVLVGYDRWVLEQRKEIMAKLKSLSGALFDPVLVEVMEQVAVKESFWFDLLSKFLQYQLEEEAATDFVSLGMEDLLNLGNIFAGIIDGKSAFTHRHSRLVSAIAGMLAGKMGYGPEKCDMMLLAGLMHDLGKLTIPESILEKPGPLTAGEHDLIKQHTYYSYRILGMISGFEEIREWAGYHHEKLDGSGYPFHLRGGQLSHGARIMAVADIFSALVEDRPYRQGMPPQKIKEIMWREVEKNHIDGEVMDVLAQNMDTAWEIYRQLKIQEAPVAI</sequence>
<dbReference type="InterPro" id="IPR037522">
    <property type="entry name" value="HD_GYP_dom"/>
</dbReference>
<accession>A0A2L2XFW6</accession>
<comment type="caution">
    <text evidence="2">The sequence shown here is derived from an EMBL/GenBank/DDBJ whole genome shotgun (WGS) entry which is preliminary data.</text>
</comment>
<protein>
    <submittedName>
        <fullName evidence="2">HD-GYP domain</fullName>
    </submittedName>
</protein>
<dbReference type="SMART" id="SM00471">
    <property type="entry name" value="HDc"/>
    <property type="match status" value="2"/>
</dbReference>
<feature type="domain" description="HD-GYP" evidence="1">
    <location>
        <begin position="3"/>
        <end position="191"/>
    </location>
</feature>
<gene>
    <name evidence="2" type="ORF">DCCM_3722</name>
</gene>
<dbReference type="Pfam" id="PF01966">
    <property type="entry name" value="HD"/>
    <property type="match status" value="1"/>
</dbReference>
<dbReference type="PROSITE" id="PS51832">
    <property type="entry name" value="HD_GYP"/>
    <property type="match status" value="2"/>
</dbReference>